<sequence length="397" mass="44655">MPQADTPLTELLTQALSQSQTLVKQVEEQSQVIDRLFQSVSEKQAEIDRLKKVLGTTQAKERKWRLQNPQIPSPVVLSDEIDQTNTSQPSTPVASACRPESFRSSPQIQVQSSPPRKKQRLESREGTPLREVQNNTKLLPRSVDRVEKAIAAIPILAEDGEVDSREGKHQSKSSKVDPAVRGDAAGRLDALLGSPAPSVDLFAQRPTSASPRANNRSVPTLRKSSSDLEATDRQVRRKPRFVPHPPQRKEQPPLRSRPVSSLKLSDFVLRPEYLEEWHRPRDRRKSALGASDHSEEDLLLDYLGAGSKNMLANMTKTARDNALHEARIQKIAQGFAERSAPLVTAEWPGGGYWEVEFGGTQEDEKRRNELVERTRAEVEHRVIEAMKPDGRYKFRDE</sequence>
<keyword evidence="3" id="KW-0539">Nucleus</keyword>
<feature type="compositionally biased region" description="Polar residues" evidence="4">
    <location>
        <begin position="205"/>
        <end position="218"/>
    </location>
</feature>
<evidence type="ECO:0000259" key="5">
    <source>
        <dbReference type="Pfam" id="PF08573"/>
    </source>
</evidence>
<evidence type="ECO:0000256" key="3">
    <source>
        <dbReference type="ARBA" id="ARBA00023242"/>
    </source>
</evidence>
<dbReference type="GO" id="GO:0005634">
    <property type="term" value="C:nucleus"/>
    <property type="evidence" value="ECO:0007669"/>
    <property type="project" value="UniProtKB-SubCell"/>
</dbReference>
<dbReference type="OrthoDB" id="5801062at2759"/>
<comment type="subcellular location">
    <subcellularLocation>
        <location evidence="1">Nucleus</location>
    </subcellularLocation>
</comment>
<evidence type="ECO:0000256" key="1">
    <source>
        <dbReference type="ARBA" id="ARBA00004123"/>
    </source>
</evidence>
<feature type="region of interest" description="Disordered" evidence="4">
    <location>
        <begin position="64"/>
        <end position="136"/>
    </location>
</feature>
<proteinExistence type="predicted"/>
<evidence type="ECO:0000313" key="6">
    <source>
        <dbReference type="EMBL" id="ETN44252.1"/>
    </source>
</evidence>
<feature type="region of interest" description="Disordered" evidence="4">
    <location>
        <begin position="161"/>
        <end position="259"/>
    </location>
</feature>
<evidence type="ECO:0000256" key="2">
    <source>
        <dbReference type="ARBA" id="ARBA00022763"/>
    </source>
</evidence>
<reference evidence="6 7" key="1">
    <citation type="submission" date="2013-03" db="EMBL/GenBank/DDBJ databases">
        <title>The Genome Sequence of Phialophora europaea CBS 101466.</title>
        <authorList>
            <consortium name="The Broad Institute Genomics Platform"/>
            <person name="Cuomo C."/>
            <person name="de Hoog S."/>
            <person name="Gorbushina A."/>
            <person name="Walker B."/>
            <person name="Young S.K."/>
            <person name="Zeng Q."/>
            <person name="Gargeya S."/>
            <person name="Fitzgerald M."/>
            <person name="Haas B."/>
            <person name="Abouelleil A."/>
            <person name="Allen A.W."/>
            <person name="Alvarado L."/>
            <person name="Arachchi H.M."/>
            <person name="Berlin A.M."/>
            <person name="Chapman S.B."/>
            <person name="Gainer-Dewar J."/>
            <person name="Goldberg J."/>
            <person name="Griggs A."/>
            <person name="Gujja S."/>
            <person name="Hansen M."/>
            <person name="Howarth C."/>
            <person name="Imamovic A."/>
            <person name="Ireland A."/>
            <person name="Larimer J."/>
            <person name="McCowan C."/>
            <person name="Murphy C."/>
            <person name="Pearson M."/>
            <person name="Poon T.W."/>
            <person name="Priest M."/>
            <person name="Roberts A."/>
            <person name="Saif S."/>
            <person name="Shea T."/>
            <person name="Sisk P."/>
            <person name="Sykes S."/>
            <person name="Wortman J."/>
            <person name="Nusbaum C."/>
            <person name="Birren B."/>
        </authorList>
    </citation>
    <scope>NUCLEOTIDE SEQUENCE [LARGE SCALE GENOMIC DNA]</scope>
    <source>
        <strain evidence="6 7">CBS 101466</strain>
    </source>
</reference>
<dbReference type="EMBL" id="KI635846">
    <property type="protein sequence ID" value="ETN44252.1"/>
    <property type="molecule type" value="Genomic_DNA"/>
</dbReference>
<dbReference type="GO" id="GO:0006281">
    <property type="term" value="P:DNA repair"/>
    <property type="evidence" value="ECO:0007669"/>
    <property type="project" value="InterPro"/>
</dbReference>
<organism evidence="6 7">
    <name type="scientific">Cyphellophora europaea (strain CBS 101466)</name>
    <name type="common">Phialophora europaea</name>
    <dbReference type="NCBI Taxonomy" id="1220924"/>
    <lineage>
        <taxon>Eukaryota</taxon>
        <taxon>Fungi</taxon>
        <taxon>Dikarya</taxon>
        <taxon>Ascomycota</taxon>
        <taxon>Pezizomycotina</taxon>
        <taxon>Eurotiomycetes</taxon>
        <taxon>Chaetothyriomycetidae</taxon>
        <taxon>Chaetothyriales</taxon>
        <taxon>Cyphellophoraceae</taxon>
        <taxon>Cyphellophora</taxon>
    </lineage>
</organism>
<protein>
    <recommendedName>
        <fullName evidence="5">DNA endonuclease activator Ctp1 C-terminal domain-containing protein</fullName>
    </recommendedName>
</protein>
<dbReference type="VEuPathDB" id="FungiDB:HMPREF1541_10803"/>
<dbReference type="HOGENOM" id="CLU_035435_0_0_1"/>
<dbReference type="GeneID" id="19978142"/>
<dbReference type="Proteomes" id="UP000030752">
    <property type="component" value="Unassembled WGS sequence"/>
</dbReference>
<dbReference type="STRING" id="1220924.W2S6D3"/>
<accession>W2S6D3</accession>
<gene>
    <name evidence="6" type="ORF">HMPREF1541_10803</name>
</gene>
<feature type="compositionally biased region" description="Polar residues" evidence="4">
    <location>
        <begin position="83"/>
        <end position="93"/>
    </location>
</feature>
<name>W2S6D3_CYPE1</name>
<dbReference type="AlphaFoldDB" id="W2S6D3"/>
<keyword evidence="7" id="KW-1185">Reference proteome</keyword>
<evidence type="ECO:0000313" key="7">
    <source>
        <dbReference type="Proteomes" id="UP000030752"/>
    </source>
</evidence>
<keyword evidence="2" id="KW-0227">DNA damage</keyword>
<feature type="compositionally biased region" description="Basic and acidic residues" evidence="4">
    <location>
        <begin position="224"/>
        <end position="234"/>
    </location>
</feature>
<feature type="compositionally biased region" description="Low complexity" evidence="4">
    <location>
        <begin position="104"/>
        <end position="114"/>
    </location>
</feature>
<evidence type="ECO:0000256" key="4">
    <source>
        <dbReference type="SAM" id="MobiDB-lite"/>
    </source>
</evidence>
<dbReference type="InterPro" id="IPR013882">
    <property type="entry name" value="Ctp1_C"/>
</dbReference>
<dbReference type="eggNOG" id="ENOG502S92Z">
    <property type="taxonomic scope" value="Eukaryota"/>
</dbReference>
<dbReference type="RefSeq" id="XP_008713694.1">
    <property type="nucleotide sequence ID" value="XM_008715472.1"/>
</dbReference>
<feature type="compositionally biased region" description="Basic and acidic residues" evidence="4">
    <location>
        <begin position="162"/>
        <end position="186"/>
    </location>
</feature>
<dbReference type="Pfam" id="PF08573">
    <property type="entry name" value="SAE2"/>
    <property type="match status" value="1"/>
</dbReference>
<dbReference type="InParanoid" id="W2S6D3"/>
<feature type="domain" description="DNA endonuclease activator Ctp1 C-terminal" evidence="5">
    <location>
        <begin position="286"/>
        <end position="362"/>
    </location>
</feature>